<dbReference type="AlphaFoldDB" id="A0AAV7EVF9"/>
<feature type="binding site" evidence="19">
    <location>
        <position position="69"/>
    </location>
    <ligand>
        <name>Ca(2+)</name>
        <dbReference type="ChEBI" id="CHEBI:29108"/>
        <label>1</label>
    </ligand>
</feature>
<dbReference type="PRINTS" id="PR00458">
    <property type="entry name" value="PEROXIDASE"/>
</dbReference>
<evidence type="ECO:0000256" key="22">
    <source>
        <dbReference type="RuleBase" id="RU362060"/>
    </source>
</evidence>
<gene>
    <name evidence="24" type="ORF">H6P81_005383</name>
</gene>
<dbReference type="Gene3D" id="1.10.420.10">
    <property type="entry name" value="Peroxidase, domain 2"/>
    <property type="match status" value="1"/>
</dbReference>
<keyword evidence="12 22" id="KW-0560">Oxidoreductase</keyword>
<dbReference type="PROSITE" id="PS00435">
    <property type="entry name" value="PEROXIDASE_1"/>
    <property type="match status" value="1"/>
</dbReference>
<feature type="binding site" evidence="19">
    <location>
        <position position="78"/>
    </location>
    <ligand>
        <name>Ca(2+)</name>
        <dbReference type="ChEBI" id="CHEBI:29108"/>
        <label>1</label>
    </ligand>
</feature>
<keyword evidence="10 22" id="KW-0732">Signal</keyword>
<keyword evidence="11 19" id="KW-0106">Calcium</keyword>
<dbReference type="FunFam" id="1.10.520.10:FF:000006">
    <property type="entry name" value="Peroxidase"/>
    <property type="match status" value="1"/>
</dbReference>
<comment type="subcellular location">
    <subcellularLocation>
        <location evidence="3 22">Secreted</location>
    </subcellularLocation>
</comment>
<feature type="domain" description="Plant heme peroxidase family profile" evidence="23">
    <location>
        <begin position="25"/>
        <end position="323"/>
    </location>
</feature>
<organism evidence="24 25">
    <name type="scientific">Aristolochia fimbriata</name>
    <name type="common">White veined hardy Dutchman's pipe vine</name>
    <dbReference type="NCBI Taxonomy" id="158543"/>
    <lineage>
        <taxon>Eukaryota</taxon>
        <taxon>Viridiplantae</taxon>
        <taxon>Streptophyta</taxon>
        <taxon>Embryophyta</taxon>
        <taxon>Tracheophyta</taxon>
        <taxon>Spermatophyta</taxon>
        <taxon>Magnoliopsida</taxon>
        <taxon>Magnoliidae</taxon>
        <taxon>Piperales</taxon>
        <taxon>Aristolochiaceae</taxon>
        <taxon>Aristolochia</taxon>
    </lineage>
</organism>
<evidence type="ECO:0000256" key="7">
    <source>
        <dbReference type="ARBA" id="ARBA00022559"/>
    </source>
</evidence>
<keyword evidence="25" id="KW-1185">Reference proteome</keyword>
<dbReference type="InterPro" id="IPR002016">
    <property type="entry name" value="Haem_peroxidase"/>
</dbReference>
<evidence type="ECO:0000256" key="16">
    <source>
        <dbReference type="ARBA" id="ARBA00023324"/>
    </source>
</evidence>
<dbReference type="InterPro" id="IPR019794">
    <property type="entry name" value="Peroxidases_AS"/>
</dbReference>
<dbReference type="PROSITE" id="PS50873">
    <property type="entry name" value="PEROXIDASE_4"/>
    <property type="match status" value="1"/>
</dbReference>
<dbReference type="CDD" id="cd00693">
    <property type="entry name" value="secretory_peroxidase"/>
    <property type="match status" value="1"/>
</dbReference>
<feature type="active site" description="Proton acceptor" evidence="17">
    <location>
        <position position="68"/>
    </location>
</feature>
<feature type="binding site" evidence="19">
    <location>
        <position position="74"/>
    </location>
    <ligand>
        <name>Ca(2+)</name>
        <dbReference type="ChEBI" id="CHEBI:29108"/>
        <label>1</label>
    </ligand>
</feature>
<sequence>MKMIAGVGVVLLLVVAHFPGFSLAALQYGYYDGKCGLADVEDIIRRVVSFHYLRDRTITPALLRLQFHDCFVRGCDASILLDVPNGEKTAGPNLSVRGYDLVDDAKEAVEAACPGVVSCADIIVAATRDAVELDGGKRYEVPMGRLDGLTSSAADAVLPSPSVSVPDSARAFARKKLNVTDMVLLLGGHTVGIAHCSLFQNRLYNFQNTGKPDPTMDPELAAELMKRCPLNASVDNTVNLDQNSSSALEVDDSFYGQILARRGILQIDQALALHPLTRPTVEFLSTDPNFALRFGDAMAKLSAVDVVTDVDRGQIRRSCRAVNK</sequence>
<keyword evidence="7 22" id="KW-0575">Peroxidase</keyword>
<accession>A0AAV7EVF9</accession>
<reference evidence="24 25" key="1">
    <citation type="submission" date="2021-07" db="EMBL/GenBank/DDBJ databases">
        <title>The Aristolochia fimbriata genome: insights into angiosperm evolution, floral development and chemical biosynthesis.</title>
        <authorList>
            <person name="Jiao Y."/>
        </authorList>
    </citation>
    <scope>NUCLEOTIDE SEQUENCE [LARGE SCALE GENOMIC DNA]</scope>
    <source>
        <strain evidence="24">IBCAS-2021</strain>
        <tissue evidence="24">Leaf</tissue>
    </source>
</reference>
<comment type="similarity">
    <text evidence="4">Belongs to the peroxidase family. Ascorbate peroxidase subfamily.</text>
</comment>
<keyword evidence="8 22" id="KW-0349">Heme</keyword>
<evidence type="ECO:0000256" key="4">
    <source>
        <dbReference type="ARBA" id="ARBA00006873"/>
    </source>
</evidence>
<dbReference type="GO" id="GO:0020037">
    <property type="term" value="F:heme binding"/>
    <property type="evidence" value="ECO:0007669"/>
    <property type="project" value="UniProtKB-UniRule"/>
</dbReference>
<dbReference type="SUPFAM" id="SSF48113">
    <property type="entry name" value="Heme-dependent peroxidases"/>
    <property type="match status" value="1"/>
</dbReference>
<feature type="disulfide bond" evidence="21">
    <location>
        <begin position="35"/>
        <end position="113"/>
    </location>
</feature>
<comment type="cofactor">
    <cofactor evidence="19 22">
        <name>heme b</name>
        <dbReference type="ChEBI" id="CHEBI:60344"/>
    </cofactor>
    <text evidence="19 22">Binds 1 heme b (iron(II)-protoporphyrin IX) group per subunit.</text>
</comment>
<dbReference type="EMBL" id="JAINDJ010000003">
    <property type="protein sequence ID" value="KAG9452479.1"/>
    <property type="molecule type" value="Genomic_DNA"/>
</dbReference>
<feature type="binding site" description="axial binding residue" evidence="19">
    <location>
        <position position="189"/>
    </location>
    <ligand>
        <name>heme b</name>
        <dbReference type="ChEBI" id="CHEBI:60344"/>
    </ligand>
    <ligandPart>
        <name>Fe</name>
        <dbReference type="ChEBI" id="CHEBI:18248"/>
    </ligandPart>
</feature>
<keyword evidence="13 19" id="KW-0408">Iron</keyword>
<evidence type="ECO:0000256" key="19">
    <source>
        <dbReference type="PIRSR" id="PIRSR600823-3"/>
    </source>
</evidence>
<feature type="site" description="Transition state stabilizer" evidence="20">
    <location>
        <position position="64"/>
    </location>
</feature>
<feature type="disulfide bond" evidence="21">
    <location>
        <begin position="196"/>
        <end position="228"/>
    </location>
</feature>
<feature type="signal peptide" evidence="22">
    <location>
        <begin position="1"/>
        <end position="24"/>
    </location>
</feature>
<dbReference type="Pfam" id="PF00141">
    <property type="entry name" value="peroxidase"/>
    <property type="match status" value="1"/>
</dbReference>
<keyword evidence="16 22" id="KW-0376">Hydrogen peroxide</keyword>
<evidence type="ECO:0000256" key="12">
    <source>
        <dbReference type="ARBA" id="ARBA00023002"/>
    </source>
</evidence>
<dbReference type="InterPro" id="IPR033905">
    <property type="entry name" value="Secretory_peroxidase"/>
</dbReference>
<evidence type="ECO:0000256" key="17">
    <source>
        <dbReference type="PIRSR" id="PIRSR600823-1"/>
    </source>
</evidence>
<evidence type="ECO:0000256" key="8">
    <source>
        <dbReference type="ARBA" id="ARBA00022617"/>
    </source>
</evidence>
<dbReference type="Proteomes" id="UP000825729">
    <property type="component" value="Unassembled WGS sequence"/>
</dbReference>
<evidence type="ECO:0000256" key="15">
    <source>
        <dbReference type="ARBA" id="ARBA00023180"/>
    </source>
</evidence>
<evidence type="ECO:0000256" key="11">
    <source>
        <dbReference type="ARBA" id="ARBA00022837"/>
    </source>
</evidence>
<dbReference type="FunFam" id="1.10.420.10:FF:000007">
    <property type="entry name" value="Peroxidase"/>
    <property type="match status" value="1"/>
</dbReference>
<comment type="similarity">
    <text evidence="22">Belongs to the peroxidase family. Classical plant (class III) peroxidase subfamily.</text>
</comment>
<dbReference type="InterPro" id="IPR019793">
    <property type="entry name" value="Peroxidases_heam-ligand_BS"/>
</dbReference>
<dbReference type="GO" id="GO:0005576">
    <property type="term" value="C:extracellular region"/>
    <property type="evidence" value="ECO:0007669"/>
    <property type="project" value="UniProtKB-SubCell"/>
</dbReference>
<feature type="binding site" evidence="18">
    <location>
        <position position="159"/>
    </location>
    <ligand>
        <name>substrate</name>
    </ligand>
</feature>
<keyword evidence="14 21" id="KW-1015">Disulfide bond</keyword>
<evidence type="ECO:0000256" key="20">
    <source>
        <dbReference type="PIRSR" id="PIRSR600823-4"/>
    </source>
</evidence>
<dbReference type="EC" id="1.11.1.7" evidence="5 22"/>
<evidence type="ECO:0000256" key="9">
    <source>
        <dbReference type="ARBA" id="ARBA00022723"/>
    </source>
</evidence>
<evidence type="ECO:0000313" key="25">
    <source>
        <dbReference type="Proteomes" id="UP000825729"/>
    </source>
</evidence>
<dbReference type="InterPro" id="IPR000823">
    <property type="entry name" value="Peroxidase_pln"/>
</dbReference>
<evidence type="ECO:0000256" key="5">
    <source>
        <dbReference type="ARBA" id="ARBA00012313"/>
    </source>
</evidence>
<dbReference type="GO" id="GO:0006979">
    <property type="term" value="P:response to oxidative stress"/>
    <property type="evidence" value="ECO:0007669"/>
    <property type="project" value="UniProtKB-UniRule"/>
</dbReference>
<feature type="disulfide bond" evidence="21">
    <location>
        <begin position="119"/>
        <end position="319"/>
    </location>
</feature>
<evidence type="ECO:0000256" key="6">
    <source>
        <dbReference type="ARBA" id="ARBA00022525"/>
    </source>
</evidence>
<dbReference type="InterPro" id="IPR010255">
    <property type="entry name" value="Haem_peroxidase_sf"/>
</dbReference>
<proteinExistence type="inferred from homology"/>
<feature type="binding site" evidence="19">
    <location>
        <position position="76"/>
    </location>
    <ligand>
        <name>Ca(2+)</name>
        <dbReference type="ChEBI" id="CHEBI:29108"/>
        <label>1</label>
    </ligand>
</feature>
<keyword evidence="9 19" id="KW-0479">Metal-binding</keyword>
<evidence type="ECO:0000259" key="23">
    <source>
        <dbReference type="PROSITE" id="PS50873"/>
    </source>
</evidence>
<evidence type="ECO:0000256" key="21">
    <source>
        <dbReference type="PIRSR" id="PIRSR600823-5"/>
    </source>
</evidence>
<dbReference type="PANTHER" id="PTHR31517">
    <property type="match status" value="1"/>
</dbReference>
<dbReference type="GO" id="GO:0042744">
    <property type="term" value="P:hydrogen peroxide catabolic process"/>
    <property type="evidence" value="ECO:0007669"/>
    <property type="project" value="UniProtKB-KW"/>
</dbReference>
<comment type="function">
    <text evidence="2">Removal of H(2)O(2), oxidation of toxic reductants, biosynthesis and degradation of lignin, suberization, auxin catabolism, response to environmental stresses such as wounding, pathogen attack and oxidative stress. These functions might be dependent on each isozyme/isoform in each plant tissue.</text>
</comment>
<protein>
    <recommendedName>
        <fullName evidence="5 22">Peroxidase</fullName>
        <ecNumber evidence="5 22">1.11.1.7</ecNumber>
    </recommendedName>
</protein>
<evidence type="ECO:0000256" key="2">
    <source>
        <dbReference type="ARBA" id="ARBA00002322"/>
    </source>
</evidence>
<evidence type="ECO:0000256" key="14">
    <source>
        <dbReference type="ARBA" id="ARBA00023157"/>
    </source>
</evidence>
<comment type="catalytic activity">
    <reaction evidence="1 22">
        <text>2 a phenolic donor + H2O2 = 2 a phenolic radical donor + 2 H2O</text>
        <dbReference type="Rhea" id="RHEA:56136"/>
        <dbReference type="ChEBI" id="CHEBI:15377"/>
        <dbReference type="ChEBI" id="CHEBI:16240"/>
        <dbReference type="ChEBI" id="CHEBI:139520"/>
        <dbReference type="ChEBI" id="CHEBI:139521"/>
        <dbReference type="EC" id="1.11.1.7"/>
    </reaction>
</comment>
<feature type="binding site" evidence="19">
    <location>
        <position position="241"/>
    </location>
    <ligand>
        <name>Ca(2+)</name>
        <dbReference type="ChEBI" id="CHEBI:29108"/>
        <label>2</label>
    </ligand>
</feature>
<keyword evidence="6 22" id="KW-0964">Secreted</keyword>
<feature type="binding site" evidence="19">
    <location>
        <position position="87"/>
    </location>
    <ligand>
        <name>Ca(2+)</name>
        <dbReference type="ChEBI" id="CHEBI:29108"/>
        <label>1</label>
    </ligand>
</feature>
<evidence type="ECO:0000256" key="13">
    <source>
        <dbReference type="ARBA" id="ARBA00023004"/>
    </source>
</evidence>
<dbReference type="PRINTS" id="PR00461">
    <property type="entry name" value="PLPEROXIDASE"/>
</dbReference>
<dbReference type="Gene3D" id="1.10.520.10">
    <property type="match status" value="1"/>
</dbReference>
<evidence type="ECO:0000256" key="10">
    <source>
        <dbReference type="ARBA" id="ARBA00022729"/>
    </source>
</evidence>
<dbReference type="PANTHER" id="PTHR31517:SF59">
    <property type="entry name" value="PEROXIDASE"/>
    <property type="match status" value="1"/>
</dbReference>
<evidence type="ECO:0000256" key="1">
    <source>
        <dbReference type="ARBA" id="ARBA00000189"/>
    </source>
</evidence>
<dbReference type="PROSITE" id="PS00436">
    <property type="entry name" value="PEROXIDASE_2"/>
    <property type="match status" value="1"/>
</dbReference>
<feature type="binding site" evidence="19">
    <location>
        <position position="251"/>
    </location>
    <ligand>
        <name>Ca(2+)</name>
        <dbReference type="ChEBI" id="CHEBI:29108"/>
        <label>2</label>
    </ligand>
</feature>
<feature type="disulfide bond" evidence="21">
    <location>
        <begin position="70"/>
        <end position="75"/>
    </location>
</feature>
<comment type="caution">
    <text evidence="24">The sequence shown here is derived from an EMBL/GenBank/DDBJ whole genome shotgun (WGS) entry which is preliminary data.</text>
</comment>
<evidence type="ECO:0000256" key="3">
    <source>
        <dbReference type="ARBA" id="ARBA00004613"/>
    </source>
</evidence>
<comment type="cofactor">
    <cofactor evidence="19 22">
        <name>Ca(2+)</name>
        <dbReference type="ChEBI" id="CHEBI:29108"/>
    </cofactor>
    <text evidence="19 22">Binds 2 calcium ions per subunit.</text>
</comment>
<name>A0AAV7EVF9_ARIFI</name>
<feature type="binding site" evidence="19">
    <location>
        <position position="190"/>
    </location>
    <ligand>
        <name>Ca(2+)</name>
        <dbReference type="ChEBI" id="CHEBI:29108"/>
        <label>2</label>
    </ligand>
</feature>
<evidence type="ECO:0000256" key="18">
    <source>
        <dbReference type="PIRSR" id="PIRSR600823-2"/>
    </source>
</evidence>
<dbReference type="GO" id="GO:0046872">
    <property type="term" value="F:metal ion binding"/>
    <property type="evidence" value="ECO:0007669"/>
    <property type="project" value="UniProtKB-UniRule"/>
</dbReference>
<feature type="binding site" evidence="19">
    <location>
        <position position="72"/>
    </location>
    <ligand>
        <name>Ca(2+)</name>
        <dbReference type="ChEBI" id="CHEBI:29108"/>
        <label>1</label>
    </ligand>
</feature>
<keyword evidence="15" id="KW-0325">Glycoprotein</keyword>
<dbReference type="GO" id="GO:0140825">
    <property type="term" value="F:lactoperoxidase activity"/>
    <property type="evidence" value="ECO:0007669"/>
    <property type="project" value="UniProtKB-EC"/>
</dbReference>
<feature type="chain" id="PRO_5043090090" description="Peroxidase" evidence="22">
    <location>
        <begin position="25"/>
        <end position="324"/>
    </location>
</feature>
<evidence type="ECO:0000313" key="24">
    <source>
        <dbReference type="EMBL" id="KAG9452479.1"/>
    </source>
</evidence>